<keyword evidence="2" id="KW-0472">Membrane</keyword>
<dbReference type="PANTHER" id="PTHR30576">
    <property type="entry name" value="COLANIC BIOSYNTHESIS UDP-GLUCOSE LIPID CARRIER TRANSFERASE"/>
    <property type="match status" value="1"/>
</dbReference>
<dbReference type="InterPro" id="IPR003362">
    <property type="entry name" value="Bact_transf"/>
</dbReference>
<evidence type="ECO:0000313" key="5">
    <source>
        <dbReference type="Proteomes" id="UP000254118"/>
    </source>
</evidence>
<dbReference type="AlphaFoldDB" id="A0AA46H0U5"/>
<protein>
    <submittedName>
        <fullName evidence="4">Colanic biosynthesis UDP-glucose lipid carrier transferase</fullName>
    </submittedName>
</protein>
<comment type="caution">
    <text evidence="4">The sequence shown here is derived from an EMBL/GenBank/DDBJ whole genome shotgun (WGS) entry which is preliminary data.</text>
</comment>
<feature type="transmembrane region" description="Helical" evidence="2">
    <location>
        <begin position="27"/>
        <end position="49"/>
    </location>
</feature>
<evidence type="ECO:0000256" key="1">
    <source>
        <dbReference type="ARBA" id="ARBA00006464"/>
    </source>
</evidence>
<keyword evidence="4" id="KW-0808">Transferase</keyword>
<proteinExistence type="inferred from homology"/>
<organism evidence="4 5">
    <name type="scientific">Dermatophilus congolensis</name>
    <dbReference type="NCBI Taxonomy" id="1863"/>
    <lineage>
        <taxon>Bacteria</taxon>
        <taxon>Bacillati</taxon>
        <taxon>Actinomycetota</taxon>
        <taxon>Actinomycetes</taxon>
        <taxon>Micrococcales</taxon>
        <taxon>Dermatophilaceae</taxon>
        <taxon>Dermatophilus</taxon>
    </lineage>
</organism>
<accession>A0AA46H0U5</accession>
<keyword evidence="2" id="KW-0812">Transmembrane</keyword>
<dbReference type="GO" id="GO:0016780">
    <property type="term" value="F:phosphotransferase activity, for other substituted phosphate groups"/>
    <property type="evidence" value="ECO:0007669"/>
    <property type="project" value="TreeGrafter"/>
</dbReference>
<dbReference type="RefSeq" id="WP_115031123.1">
    <property type="nucleotide sequence ID" value="NZ_UFYA01000001.1"/>
</dbReference>
<evidence type="ECO:0000259" key="3">
    <source>
        <dbReference type="Pfam" id="PF02397"/>
    </source>
</evidence>
<sequence>MKRCTPQSAPPSRTNAWYPPVKRGIDIALAAVGLVITAPLMAGIAIAVTRDSPGPVLFRQQRVGRNGHPFTIMKFRTMTVPASGETHLAVSATGDTRVTRTGAWLRATKLDELPQLLNVLRGEMSLVGPRPEVPEWVEHWSPERAAVILSVRPGITDPASIEFRNEGDLLATVADPADYYVHTLLPRKTARYVDYVRSASLMSDLRILLATVRAVLGRN</sequence>
<evidence type="ECO:0000313" key="4">
    <source>
        <dbReference type="EMBL" id="STD11491.1"/>
    </source>
</evidence>
<keyword evidence="2" id="KW-1133">Transmembrane helix</keyword>
<dbReference type="Proteomes" id="UP000254118">
    <property type="component" value="Unassembled WGS sequence"/>
</dbReference>
<gene>
    <name evidence="4" type="primary">wcaJ_3</name>
    <name evidence="4" type="ORF">NCTC7915_01598</name>
</gene>
<name>A0AA46H0U5_9MICO</name>
<dbReference type="Pfam" id="PF02397">
    <property type="entry name" value="Bac_transf"/>
    <property type="match status" value="1"/>
</dbReference>
<reference evidence="4 5" key="1">
    <citation type="submission" date="2018-06" db="EMBL/GenBank/DDBJ databases">
        <authorList>
            <consortium name="Pathogen Informatics"/>
            <person name="Doyle S."/>
        </authorList>
    </citation>
    <scope>NUCLEOTIDE SEQUENCE [LARGE SCALE GENOMIC DNA]</scope>
    <source>
        <strain evidence="4 5">NCTC7915</strain>
    </source>
</reference>
<comment type="similarity">
    <text evidence="1">Belongs to the bacterial sugar transferase family.</text>
</comment>
<dbReference type="EMBL" id="UFYA01000001">
    <property type="protein sequence ID" value="STD11491.1"/>
    <property type="molecule type" value="Genomic_DNA"/>
</dbReference>
<feature type="domain" description="Bacterial sugar transferase" evidence="3">
    <location>
        <begin position="22"/>
        <end position="216"/>
    </location>
</feature>
<evidence type="ECO:0000256" key="2">
    <source>
        <dbReference type="SAM" id="Phobius"/>
    </source>
</evidence>
<dbReference type="PANTHER" id="PTHR30576:SF20">
    <property type="entry name" value="QUINOVOSAMINEPHOSPHOTRANSFERAE-RELATED"/>
    <property type="match status" value="1"/>
</dbReference>